<organism evidence="1 2">
    <name type="scientific">Sphaerobolus stellatus (strain SS14)</name>
    <dbReference type="NCBI Taxonomy" id="990650"/>
    <lineage>
        <taxon>Eukaryota</taxon>
        <taxon>Fungi</taxon>
        <taxon>Dikarya</taxon>
        <taxon>Basidiomycota</taxon>
        <taxon>Agaricomycotina</taxon>
        <taxon>Agaricomycetes</taxon>
        <taxon>Phallomycetidae</taxon>
        <taxon>Geastrales</taxon>
        <taxon>Sphaerobolaceae</taxon>
        <taxon>Sphaerobolus</taxon>
    </lineage>
</organism>
<gene>
    <name evidence="1" type="ORF">M422DRAFT_258019</name>
</gene>
<proteinExistence type="predicted"/>
<dbReference type="EMBL" id="KN837154">
    <property type="protein sequence ID" value="KIJ39142.1"/>
    <property type="molecule type" value="Genomic_DNA"/>
</dbReference>
<name>A0A0C9VC50_SPHS4</name>
<keyword evidence="2" id="KW-1185">Reference proteome</keyword>
<dbReference type="Proteomes" id="UP000054279">
    <property type="component" value="Unassembled WGS sequence"/>
</dbReference>
<evidence type="ECO:0000313" key="2">
    <source>
        <dbReference type="Proteomes" id="UP000054279"/>
    </source>
</evidence>
<accession>A0A0C9VC50</accession>
<dbReference type="OrthoDB" id="3048787at2759"/>
<evidence type="ECO:0000313" key="1">
    <source>
        <dbReference type="EMBL" id="KIJ39142.1"/>
    </source>
</evidence>
<reference evidence="1 2" key="1">
    <citation type="submission" date="2014-06" db="EMBL/GenBank/DDBJ databases">
        <title>Evolutionary Origins and Diversification of the Mycorrhizal Mutualists.</title>
        <authorList>
            <consortium name="DOE Joint Genome Institute"/>
            <consortium name="Mycorrhizal Genomics Consortium"/>
            <person name="Kohler A."/>
            <person name="Kuo A."/>
            <person name="Nagy L.G."/>
            <person name="Floudas D."/>
            <person name="Copeland A."/>
            <person name="Barry K.W."/>
            <person name="Cichocki N."/>
            <person name="Veneault-Fourrey C."/>
            <person name="LaButti K."/>
            <person name="Lindquist E.A."/>
            <person name="Lipzen A."/>
            <person name="Lundell T."/>
            <person name="Morin E."/>
            <person name="Murat C."/>
            <person name="Riley R."/>
            <person name="Ohm R."/>
            <person name="Sun H."/>
            <person name="Tunlid A."/>
            <person name="Henrissat B."/>
            <person name="Grigoriev I.V."/>
            <person name="Hibbett D.S."/>
            <person name="Martin F."/>
        </authorList>
    </citation>
    <scope>NUCLEOTIDE SEQUENCE [LARGE SCALE GENOMIC DNA]</scope>
    <source>
        <strain evidence="1 2">SS14</strain>
    </source>
</reference>
<sequence length="211" mass="24132">MGLPEAEEKLQAYLGSHYDDKHWWSAFKAVMDAENDAMEALKSLDKLTRDLLGQPISQLHEPVTLPPIWQHISSEECSAAPQLSSVEGDLQRCPLTLEEMLNPIEEKTIEFSTFQFKGGNEEIVERVKYDIAAEKGEIIEIESDESDEEEEQGLTAFEISKMCQEMESLCLRHAPPDLSLDLAQHLCQFRIHLRREMTKNAKQTMLDGWIK</sequence>
<protein>
    <submittedName>
        <fullName evidence="1">Uncharacterized protein</fullName>
    </submittedName>
</protein>
<dbReference type="HOGENOM" id="CLU_088458_1_0_1"/>
<dbReference type="AlphaFoldDB" id="A0A0C9VC50"/>